<sequence length="267" mass="30066">MDSNVAENINILAKFLGTRDIDVLNQEELFERYGIHQADVMVLFGGSIVEGGDVLASGIKNFVAKKYIIVGGAGHTTDTLRQIVHLEYPDIETTDLSEAEIFQKYIKHVYGCKADYLETKSTNCGNNITYLLDLLKENNISFNSIILSQDASMQRRMTAGLKKYVKDDVTIINYATYCAKVLNQNEDLVFEENIHGMWTIERYVNLLMGEIPRLSDDANGYGPNGKNYIAHVDIPENVMIAFEELKMVFGSETREANPLYASKVIKK</sequence>
<evidence type="ECO:0000313" key="2">
    <source>
        <dbReference type="Proteomes" id="UP000265489"/>
    </source>
</evidence>
<dbReference type="Gene3D" id="1.10.3620.10">
    <property type="entry name" value="YdcF like domain"/>
    <property type="match status" value="1"/>
</dbReference>
<gene>
    <name evidence="1" type="ORF">DWW32_04015</name>
</gene>
<protein>
    <submittedName>
        <fullName evidence="1">YdcF family protein</fullName>
    </submittedName>
</protein>
<comment type="caution">
    <text evidence="1">The sequence shown here is derived from an EMBL/GenBank/DDBJ whole genome shotgun (WGS) entry which is preliminary data.</text>
</comment>
<dbReference type="Gene3D" id="3.40.50.620">
    <property type="entry name" value="HUPs"/>
    <property type="match status" value="1"/>
</dbReference>
<organism evidence="1 2">
    <name type="scientific">Holdemanella biformis</name>
    <dbReference type="NCBI Taxonomy" id="1735"/>
    <lineage>
        <taxon>Bacteria</taxon>
        <taxon>Bacillati</taxon>
        <taxon>Bacillota</taxon>
        <taxon>Erysipelotrichia</taxon>
        <taxon>Erysipelotrichales</taxon>
        <taxon>Erysipelotrichaceae</taxon>
        <taxon>Holdemanella</taxon>
    </lineage>
</organism>
<dbReference type="Proteomes" id="UP000265489">
    <property type="component" value="Unassembled WGS sequence"/>
</dbReference>
<accession>A0A395W7U8</accession>
<name>A0A395W7U8_9FIRM</name>
<evidence type="ECO:0000313" key="1">
    <source>
        <dbReference type="EMBL" id="RGU92591.1"/>
    </source>
</evidence>
<dbReference type="EMBL" id="QRYQ01000005">
    <property type="protein sequence ID" value="RGU92591.1"/>
    <property type="molecule type" value="Genomic_DNA"/>
</dbReference>
<proteinExistence type="predicted"/>
<dbReference type="RefSeq" id="WP_118324857.1">
    <property type="nucleotide sequence ID" value="NZ_CATXNH010000066.1"/>
</dbReference>
<dbReference type="InterPro" id="IPR014729">
    <property type="entry name" value="Rossmann-like_a/b/a_fold"/>
</dbReference>
<dbReference type="PANTHER" id="PTHR30336:SF20">
    <property type="entry name" value="DUF218 DOMAIN-CONTAINING PROTEIN"/>
    <property type="match status" value="1"/>
</dbReference>
<dbReference type="AlphaFoldDB" id="A0A395W7U8"/>
<dbReference type="GeneID" id="66579519"/>
<reference evidence="1 2" key="1">
    <citation type="submission" date="2018-08" db="EMBL/GenBank/DDBJ databases">
        <title>A genome reference for cultivated species of the human gut microbiota.</title>
        <authorList>
            <person name="Zou Y."/>
            <person name="Xue W."/>
            <person name="Luo G."/>
        </authorList>
    </citation>
    <scope>NUCLEOTIDE SEQUENCE [LARGE SCALE GENOMIC DNA]</scope>
    <source>
        <strain evidence="1 2">AF15-20</strain>
    </source>
</reference>
<dbReference type="GO" id="GO:0005886">
    <property type="term" value="C:plasma membrane"/>
    <property type="evidence" value="ECO:0007669"/>
    <property type="project" value="TreeGrafter"/>
</dbReference>
<dbReference type="InterPro" id="IPR051599">
    <property type="entry name" value="Cell_Envelope_Assoc"/>
</dbReference>
<dbReference type="PANTHER" id="PTHR30336">
    <property type="entry name" value="INNER MEMBRANE PROTEIN, PROBABLE PERMEASE"/>
    <property type="match status" value="1"/>
</dbReference>